<gene>
    <name evidence="1" type="ORF">V6W80_11530</name>
</gene>
<dbReference type="RefSeq" id="WP_338547220.1">
    <property type="nucleotide sequence ID" value="NZ_CP145723.1"/>
</dbReference>
<dbReference type="Proteomes" id="UP001372714">
    <property type="component" value="Chromosome"/>
</dbReference>
<dbReference type="EMBL" id="CP145723">
    <property type="protein sequence ID" value="WWM68866.1"/>
    <property type="molecule type" value="Genomic_DNA"/>
</dbReference>
<organism evidence="1 2">
    <name type="scientific">Pseudomonas benzopyrenica</name>
    <dbReference type="NCBI Taxonomy" id="2993566"/>
    <lineage>
        <taxon>Bacteria</taxon>
        <taxon>Pseudomonadati</taxon>
        <taxon>Pseudomonadota</taxon>
        <taxon>Gammaproteobacteria</taxon>
        <taxon>Pseudomonadales</taxon>
        <taxon>Pseudomonadaceae</taxon>
        <taxon>Pseudomonas</taxon>
    </lineage>
</organism>
<accession>A0ABZ2FZC5</accession>
<evidence type="ECO:0000313" key="2">
    <source>
        <dbReference type="Proteomes" id="UP001372714"/>
    </source>
</evidence>
<proteinExistence type="predicted"/>
<evidence type="ECO:0000313" key="1">
    <source>
        <dbReference type="EMBL" id="WWM68866.1"/>
    </source>
</evidence>
<reference evidence="1 2" key="1">
    <citation type="submission" date="2024-02" db="EMBL/GenBank/DDBJ databases">
        <title>The whole genome sequence of Pseudomonas benzopyrenica MLY92.</title>
        <authorList>
            <person name="Liu Y."/>
        </authorList>
    </citation>
    <scope>NUCLEOTIDE SEQUENCE [LARGE SCALE GENOMIC DNA]</scope>
    <source>
        <strain evidence="1 2">MLY92</strain>
    </source>
</reference>
<keyword evidence="2" id="KW-1185">Reference proteome</keyword>
<sequence>MFLDPDNPTVTALRDYLADERDRLNFPEMWHRFCTSAAIALLERRAISHPYCVEFCELADAGIEHTLEIHATWPRGWDIRLSYELKCPLTGEVWATSGGPSFVRPELGRLPVGQFSRRGEGRIHLVDMRQEEVLGVFVTPTAAEIDGRLYEMVLAGRWDGVSVVPI</sequence>
<protein>
    <submittedName>
        <fullName evidence="1">Uncharacterized protein</fullName>
    </submittedName>
</protein>
<name>A0ABZ2FZC5_9PSED</name>